<name>A0ABR3RV37_9PLEO</name>
<feature type="compositionally biased region" description="Basic and acidic residues" evidence="1">
    <location>
        <begin position="282"/>
        <end position="301"/>
    </location>
</feature>
<dbReference type="PROSITE" id="PS50076">
    <property type="entry name" value="DNAJ_2"/>
    <property type="match status" value="1"/>
</dbReference>
<dbReference type="Pfam" id="PF00226">
    <property type="entry name" value="DnaJ"/>
    <property type="match status" value="1"/>
</dbReference>
<dbReference type="InterPro" id="IPR052758">
    <property type="entry name" value="SRC_co-chaperone"/>
</dbReference>
<evidence type="ECO:0000313" key="4">
    <source>
        <dbReference type="Proteomes" id="UP001521785"/>
    </source>
</evidence>
<feature type="compositionally biased region" description="Basic and acidic residues" evidence="1">
    <location>
        <begin position="259"/>
        <end position="268"/>
    </location>
</feature>
<dbReference type="PANTHER" id="PTHR44200">
    <property type="entry name" value="DNAJ HOMOLOG SUBFAMILY C MEMBER 7"/>
    <property type="match status" value="1"/>
</dbReference>
<dbReference type="CDD" id="cd06257">
    <property type="entry name" value="DnaJ"/>
    <property type="match status" value="1"/>
</dbReference>
<dbReference type="SUPFAM" id="SSF46565">
    <property type="entry name" value="Chaperone J-domain"/>
    <property type="match status" value="1"/>
</dbReference>
<dbReference type="PRINTS" id="PR00625">
    <property type="entry name" value="JDOMAIN"/>
</dbReference>
<dbReference type="InterPro" id="IPR001623">
    <property type="entry name" value="DnaJ_domain"/>
</dbReference>
<dbReference type="EMBL" id="JAKJXO020000003">
    <property type="protein sequence ID" value="KAL1608296.1"/>
    <property type="molecule type" value="Genomic_DNA"/>
</dbReference>
<dbReference type="Proteomes" id="UP001521785">
    <property type="component" value="Unassembled WGS sequence"/>
</dbReference>
<dbReference type="InterPro" id="IPR018253">
    <property type="entry name" value="DnaJ_domain_CS"/>
</dbReference>
<protein>
    <recommendedName>
        <fullName evidence="2">J domain-containing protein</fullName>
    </recommendedName>
</protein>
<dbReference type="PANTHER" id="PTHR44200:SF1">
    <property type="entry name" value="DNAJ HOMOLOG SUBFAMILY C MEMBER 7"/>
    <property type="match status" value="1"/>
</dbReference>
<feature type="domain" description="J" evidence="2">
    <location>
        <begin position="6"/>
        <end position="76"/>
    </location>
</feature>
<organism evidence="3 4">
    <name type="scientific">Paraconiothyrium brasiliense</name>
    <dbReference type="NCBI Taxonomy" id="300254"/>
    <lineage>
        <taxon>Eukaryota</taxon>
        <taxon>Fungi</taxon>
        <taxon>Dikarya</taxon>
        <taxon>Ascomycota</taxon>
        <taxon>Pezizomycotina</taxon>
        <taxon>Dothideomycetes</taxon>
        <taxon>Pleosporomycetidae</taxon>
        <taxon>Pleosporales</taxon>
        <taxon>Massarineae</taxon>
        <taxon>Didymosphaeriaceae</taxon>
        <taxon>Paraconiothyrium</taxon>
    </lineage>
</organism>
<feature type="region of interest" description="Disordered" evidence="1">
    <location>
        <begin position="193"/>
        <end position="349"/>
    </location>
</feature>
<proteinExistence type="predicted"/>
<reference evidence="3 4" key="1">
    <citation type="submission" date="2024-02" db="EMBL/GenBank/DDBJ databases">
        <title>De novo assembly and annotation of 12 fungi associated with fruit tree decline syndrome in Ontario, Canada.</title>
        <authorList>
            <person name="Sulman M."/>
            <person name="Ellouze W."/>
            <person name="Ilyukhin E."/>
        </authorList>
    </citation>
    <scope>NUCLEOTIDE SEQUENCE [LARGE SCALE GENOMIC DNA]</scope>
    <source>
        <strain evidence="3 4">M42-189</strain>
    </source>
</reference>
<feature type="compositionally biased region" description="Low complexity" evidence="1">
    <location>
        <begin position="220"/>
        <end position="238"/>
    </location>
</feature>
<evidence type="ECO:0000313" key="3">
    <source>
        <dbReference type="EMBL" id="KAL1608296.1"/>
    </source>
</evidence>
<accession>A0ABR3RV37</accession>
<dbReference type="InterPro" id="IPR036869">
    <property type="entry name" value="J_dom_sf"/>
</dbReference>
<comment type="caution">
    <text evidence="3">The sequence shown here is derived from an EMBL/GenBank/DDBJ whole genome shotgun (WGS) entry which is preliminary data.</text>
</comment>
<feature type="compositionally biased region" description="Polar residues" evidence="1">
    <location>
        <begin position="321"/>
        <end position="337"/>
    </location>
</feature>
<dbReference type="Gene3D" id="1.10.287.110">
    <property type="entry name" value="DnaJ domain"/>
    <property type="match status" value="1"/>
</dbReference>
<evidence type="ECO:0000256" key="1">
    <source>
        <dbReference type="SAM" id="MobiDB-lite"/>
    </source>
</evidence>
<gene>
    <name evidence="3" type="ORF">SLS60_003236</name>
</gene>
<dbReference type="PROSITE" id="PS00636">
    <property type="entry name" value="DNAJ_1"/>
    <property type="match status" value="1"/>
</dbReference>
<sequence>MEAVTTYYATLGVTQNAELPVIRAAYKALALSHHPDKTVNLSAEDRAAHSALFRKIQEAFDVLGNPSLKIVYDRELQRHGGRVDVTSSTFHRPPTPSTFPRRRKTIRITSPAEKRVLKTKIEQDLAYLREQRAKRDIEDSEMDISGLKFMLQTWAEMAAEYDDDALSNGNLRAHCAVQMQVYQAKIAKREREHEDWLQGMSRPKAPGNLGVKPTRPPPSRSTTSTPSRLRTATPTSRPMTRATPMSPAVAAQPAPFTRAEAKARKEAAKQSQLDAKAAAVRAGKETHRAKLEEQAHQDATRKARARAKAGAPPLGKWGASGQANANLTSRHTSSEGSSAAKPSYTKPCSTCGQSHASLAEIRKCVKDHADQVKDESFFYTI</sequence>
<keyword evidence="4" id="KW-1185">Reference proteome</keyword>
<evidence type="ECO:0000259" key="2">
    <source>
        <dbReference type="PROSITE" id="PS50076"/>
    </source>
</evidence>
<dbReference type="SMART" id="SM00271">
    <property type="entry name" value="DnaJ"/>
    <property type="match status" value="1"/>
</dbReference>